<protein>
    <recommendedName>
        <fullName evidence="4">BTB domain-containing protein</fullName>
    </recommendedName>
</protein>
<dbReference type="AlphaFoldDB" id="A0A1V8TG42"/>
<evidence type="ECO:0000256" key="1">
    <source>
        <dbReference type="SAM" id="MobiDB-lite"/>
    </source>
</evidence>
<name>A0A1V8TG42_9PEZI</name>
<reference evidence="3" key="1">
    <citation type="submission" date="2017-03" db="EMBL/GenBank/DDBJ databases">
        <title>Genomes of endolithic fungi from Antarctica.</title>
        <authorList>
            <person name="Coleine C."/>
            <person name="Masonjones S."/>
            <person name="Stajich J.E."/>
        </authorList>
    </citation>
    <scope>NUCLEOTIDE SEQUENCE [LARGE SCALE GENOMIC DNA]</scope>
    <source>
        <strain evidence="3">CCFEE 5527</strain>
    </source>
</reference>
<evidence type="ECO:0000313" key="2">
    <source>
        <dbReference type="EMBL" id="OQO10228.1"/>
    </source>
</evidence>
<accession>A0A1V8TG42</accession>
<evidence type="ECO:0008006" key="4">
    <source>
        <dbReference type="Google" id="ProtNLM"/>
    </source>
</evidence>
<comment type="caution">
    <text evidence="2">The sequence shown here is derived from an EMBL/GenBank/DDBJ whole genome shotgun (WGS) entry which is preliminary data.</text>
</comment>
<evidence type="ECO:0000313" key="3">
    <source>
        <dbReference type="Proteomes" id="UP000192596"/>
    </source>
</evidence>
<dbReference type="OrthoDB" id="194443at2759"/>
<sequence>MISSFLFPEDIAPPSYVNVVPRRPQRPTIRVVPTPASELRPCSPVRPSHARSPSAPASLNHTVPTHAKRPSLISLASFSSISSTSSSTDVQPKRSGRIMRFKSLSLSKEGREKERMMKREDRVRKIREMELSPIVDEEFWRTGKYSAGDEGKGWGYDTLDIPIEPQDPPGNDDSNPRTATILNASIPTSAEMEGLIDQALDAKARVKIFTGDDIMAHSVPKALLISASPKFVEALAGDTESLTLKGSIGAFRVVVGWLLKAAVVETEQRILAEAWVLASKYDMKPLQNATMRALVSVWETHSISQSVVEVAYAYAGGDLLRKAAVVQTAHYYATQNDASFAIYIRLMDTCKNGEFMLDLLAEMRKSAVAGGNKGLTGAHGMLKRLHVYNSSAAGVGTTATKRASDDEAGANKRAALGGQLFDGGRPVQVFVRGESIANPVHKAILAAASPKLERLRETSDNIITLDEGFEASQALLGWVLKRAIISTDQLVLTEAYTLGKKSKYLHFQLGLQSTSGPDRRETPLQCPTNRAQKRSYVGQLFSEPTPVNVFVLGEMMVYPVPKALLVSASDKFDVAIEEDDNILNLEVRSDAFENFVGWLLRRNIFEARQSRLAEAWCLGQTWEIPEFQNAVILVLVPRAQAAKVTAKAVRKAYAEVGPFPLKANFAMQLAFDWTEPAHETVEFFGDIITAMQTLAQLPLRPDRGIDLADYIVGDPVDTA</sequence>
<dbReference type="EMBL" id="NAJO01000009">
    <property type="protein sequence ID" value="OQO10228.1"/>
    <property type="molecule type" value="Genomic_DNA"/>
</dbReference>
<organism evidence="2 3">
    <name type="scientific">Cryoendolithus antarcticus</name>
    <dbReference type="NCBI Taxonomy" id="1507870"/>
    <lineage>
        <taxon>Eukaryota</taxon>
        <taxon>Fungi</taxon>
        <taxon>Dikarya</taxon>
        <taxon>Ascomycota</taxon>
        <taxon>Pezizomycotina</taxon>
        <taxon>Dothideomycetes</taxon>
        <taxon>Dothideomycetidae</taxon>
        <taxon>Cladosporiales</taxon>
        <taxon>Cladosporiaceae</taxon>
        <taxon>Cryoendolithus</taxon>
    </lineage>
</organism>
<dbReference type="Proteomes" id="UP000192596">
    <property type="component" value="Unassembled WGS sequence"/>
</dbReference>
<feature type="region of interest" description="Disordered" evidence="1">
    <location>
        <begin position="35"/>
        <end position="64"/>
    </location>
</feature>
<feature type="compositionally biased region" description="Low complexity" evidence="1">
    <location>
        <begin position="43"/>
        <end position="58"/>
    </location>
</feature>
<dbReference type="CDD" id="cd18186">
    <property type="entry name" value="BTB_POZ_ZBTB_KLHL-like"/>
    <property type="match status" value="1"/>
</dbReference>
<keyword evidence="3" id="KW-1185">Reference proteome</keyword>
<gene>
    <name evidence="2" type="ORF">B0A48_04585</name>
</gene>
<proteinExistence type="predicted"/>
<dbReference type="InParanoid" id="A0A1V8TG42"/>